<proteinExistence type="predicted"/>
<protein>
    <submittedName>
        <fullName evidence="5">Iron-sulfur cluster binding protein</fullName>
    </submittedName>
</protein>
<feature type="domain" description="4Fe-4S ferredoxin-type" evidence="4">
    <location>
        <begin position="245"/>
        <end position="274"/>
    </location>
</feature>
<dbReference type="eggNOG" id="COG1600">
    <property type="taxonomic scope" value="Bacteria"/>
</dbReference>
<dbReference type="PANTHER" id="PTHR42827:SF1">
    <property type="entry name" value="IRON-SULFUR CLUSTER-BINDING PROTEIN"/>
    <property type="match status" value="1"/>
</dbReference>
<dbReference type="PANTHER" id="PTHR42827">
    <property type="entry name" value="IRON-SULFUR CLUSTER-BINDING PROTEIN-RELATED"/>
    <property type="match status" value="1"/>
</dbReference>
<gene>
    <name evidence="5" type="ORF">PPSIR1_21814</name>
</gene>
<evidence type="ECO:0000256" key="3">
    <source>
        <dbReference type="ARBA" id="ARBA00023014"/>
    </source>
</evidence>
<dbReference type="RefSeq" id="WP_006969209.1">
    <property type="nucleotide sequence ID" value="NZ_ABCS01000002.1"/>
</dbReference>
<dbReference type="GO" id="GO:0046872">
    <property type="term" value="F:metal ion binding"/>
    <property type="evidence" value="ECO:0007669"/>
    <property type="project" value="UniProtKB-KW"/>
</dbReference>
<dbReference type="PROSITE" id="PS51379">
    <property type="entry name" value="4FE4S_FER_2"/>
    <property type="match status" value="1"/>
</dbReference>
<evidence type="ECO:0000256" key="2">
    <source>
        <dbReference type="ARBA" id="ARBA00023004"/>
    </source>
</evidence>
<sequence>MKTFMLTLLAGGARNAMLDSMLEAFDSEVFELEKLIHPAADAAPRNTFTSEVPQAEHSIMRMSVRQRLSVGPTMLKLMREMNGSSRYYSQTFEPTQVEASAEDFAGIEAVAKEQGATAVGYVHVPDHAIFGGKAIPHRQAILYTVPMSKAILDTAPSFEAFREVAGCYLKLAQIGNALTKMLRGRGHAAYPGTALGGLSDYTQLAELAGLGTIGYHGLLISPTDGALLRINAIYTSIENIPAPPEPPGWIRDFCAMCRKCVRQCPVDAIHPEPVVLDSGRVQCIDSAACLDYFDRNFGCAVCADVCPFSQKGFDLLAARFKGNPDAPSYAVSGSGLAGE</sequence>
<dbReference type="EMBL" id="ABCS01000002">
    <property type="protein sequence ID" value="EDM81598.1"/>
    <property type="molecule type" value="Genomic_DNA"/>
</dbReference>
<accession>A6FXL0</accession>
<evidence type="ECO:0000313" key="5">
    <source>
        <dbReference type="EMBL" id="EDM81598.1"/>
    </source>
</evidence>
<dbReference type="OrthoDB" id="9815745at2"/>
<dbReference type="Proteomes" id="UP000005801">
    <property type="component" value="Unassembled WGS sequence"/>
</dbReference>
<dbReference type="Gene3D" id="3.30.70.20">
    <property type="match status" value="1"/>
</dbReference>
<keyword evidence="1" id="KW-0479">Metal-binding</keyword>
<dbReference type="AlphaFoldDB" id="A6FXL0"/>
<keyword evidence="2" id="KW-0408">Iron</keyword>
<dbReference type="PROSITE" id="PS00198">
    <property type="entry name" value="4FE4S_FER_1"/>
    <property type="match status" value="1"/>
</dbReference>
<name>A6FXL0_9BACT</name>
<keyword evidence="3" id="KW-0411">Iron-sulfur</keyword>
<dbReference type="STRING" id="391625.PPSIR1_21814"/>
<comment type="caution">
    <text evidence="5">The sequence shown here is derived from an EMBL/GenBank/DDBJ whole genome shotgun (WGS) entry which is preliminary data.</text>
</comment>
<evidence type="ECO:0000259" key="4">
    <source>
        <dbReference type="PROSITE" id="PS51379"/>
    </source>
</evidence>
<evidence type="ECO:0000256" key="1">
    <source>
        <dbReference type="ARBA" id="ARBA00022723"/>
    </source>
</evidence>
<keyword evidence="6" id="KW-1185">Reference proteome</keyword>
<evidence type="ECO:0000313" key="6">
    <source>
        <dbReference type="Proteomes" id="UP000005801"/>
    </source>
</evidence>
<organism evidence="5 6">
    <name type="scientific">Plesiocystis pacifica SIR-1</name>
    <dbReference type="NCBI Taxonomy" id="391625"/>
    <lineage>
        <taxon>Bacteria</taxon>
        <taxon>Pseudomonadati</taxon>
        <taxon>Myxococcota</taxon>
        <taxon>Polyangia</taxon>
        <taxon>Nannocystales</taxon>
        <taxon>Nannocystaceae</taxon>
        <taxon>Plesiocystis</taxon>
    </lineage>
</organism>
<dbReference type="GO" id="GO:0051536">
    <property type="term" value="F:iron-sulfur cluster binding"/>
    <property type="evidence" value="ECO:0007669"/>
    <property type="project" value="UniProtKB-KW"/>
</dbReference>
<dbReference type="SUPFAM" id="SSF54862">
    <property type="entry name" value="4Fe-4S ferredoxins"/>
    <property type="match status" value="1"/>
</dbReference>
<dbReference type="Pfam" id="PF00037">
    <property type="entry name" value="Fer4"/>
    <property type="match status" value="1"/>
</dbReference>
<reference evidence="5 6" key="1">
    <citation type="submission" date="2007-06" db="EMBL/GenBank/DDBJ databases">
        <authorList>
            <person name="Shimkets L."/>
            <person name="Ferriera S."/>
            <person name="Johnson J."/>
            <person name="Kravitz S."/>
            <person name="Beeson K."/>
            <person name="Sutton G."/>
            <person name="Rogers Y.-H."/>
            <person name="Friedman R."/>
            <person name="Frazier M."/>
            <person name="Venter J.C."/>
        </authorList>
    </citation>
    <scope>NUCLEOTIDE SEQUENCE [LARGE SCALE GENOMIC DNA]</scope>
    <source>
        <strain evidence="5 6">SIR-1</strain>
    </source>
</reference>
<dbReference type="InterPro" id="IPR017900">
    <property type="entry name" value="4Fe4S_Fe_S_CS"/>
</dbReference>
<dbReference type="InterPro" id="IPR017896">
    <property type="entry name" value="4Fe4S_Fe-S-bd"/>
</dbReference>